<dbReference type="Proteomes" id="UP000245119">
    <property type="component" value="Linkage Group LG4"/>
</dbReference>
<dbReference type="InterPro" id="IPR001579">
    <property type="entry name" value="Glyco_hydro_18_chit_AS"/>
</dbReference>
<dbReference type="SMART" id="SM00636">
    <property type="entry name" value="Glyco_18"/>
    <property type="match status" value="1"/>
</dbReference>
<evidence type="ECO:0000256" key="3">
    <source>
        <dbReference type="RuleBase" id="RU000489"/>
    </source>
</evidence>
<dbReference type="Gene3D" id="3.20.20.80">
    <property type="entry name" value="Glycosidases"/>
    <property type="match status" value="1"/>
</dbReference>
<dbReference type="InterPro" id="IPR017853">
    <property type="entry name" value="GH"/>
</dbReference>
<evidence type="ECO:0000256" key="5">
    <source>
        <dbReference type="SAM" id="SignalP"/>
    </source>
</evidence>
<dbReference type="AlphaFoldDB" id="A0A2T7PI09"/>
<name>A0A2T7PI09_POMCA</name>
<dbReference type="EMBL" id="PZQS01000004">
    <property type="protein sequence ID" value="PVD33030.1"/>
    <property type="molecule type" value="Genomic_DNA"/>
</dbReference>
<dbReference type="InterPro" id="IPR050314">
    <property type="entry name" value="Glycosyl_Hydrlase_18"/>
</dbReference>
<comment type="caution">
    <text evidence="7">The sequence shown here is derived from an EMBL/GenBank/DDBJ whole genome shotgun (WGS) entry which is preliminary data.</text>
</comment>
<keyword evidence="1 3" id="KW-0378">Hydrolase</keyword>
<dbReference type="GO" id="GO:0005576">
    <property type="term" value="C:extracellular region"/>
    <property type="evidence" value="ECO:0007669"/>
    <property type="project" value="TreeGrafter"/>
</dbReference>
<evidence type="ECO:0000256" key="2">
    <source>
        <dbReference type="ARBA" id="ARBA00023295"/>
    </source>
</evidence>
<feature type="region of interest" description="Disordered" evidence="4">
    <location>
        <begin position="457"/>
        <end position="546"/>
    </location>
</feature>
<accession>A0A2T7PI09</accession>
<keyword evidence="5" id="KW-0732">Signal</keyword>
<dbReference type="GO" id="GO:0005975">
    <property type="term" value="P:carbohydrate metabolic process"/>
    <property type="evidence" value="ECO:0007669"/>
    <property type="project" value="InterPro"/>
</dbReference>
<evidence type="ECO:0000256" key="1">
    <source>
        <dbReference type="ARBA" id="ARBA00022801"/>
    </source>
</evidence>
<proteinExistence type="predicted"/>
<dbReference type="GO" id="GO:0008061">
    <property type="term" value="F:chitin binding"/>
    <property type="evidence" value="ECO:0007669"/>
    <property type="project" value="InterPro"/>
</dbReference>
<keyword evidence="8" id="KW-1185">Reference proteome</keyword>
<dbReference type="PANTHER" id="PTHR11177">
    <property type="entry name" value="CHITINASE"/>
    <property type="match status" value="1"/>
</dbReference>
<feature type="compositionally biased region" description="Low complexity" evidence="4">
    <location>
        <begin position="525"/>
        <end position="538"/>
    </location>
</feature>
<evidence type="ECO:0000313" key="7">
    <source>
        <dbReference type="EMBL" id="PVD33030.1"/>
    </source>
</evidence>
<keyword evidence="2 3" id="KW-0326">Glycosidase</keyword>
<dbReference type="STRING" id="400727.A0A2T7PI09"/>
<dbReference type="OrthoDB" id="76388at2759"/>
<dbReference type="SUPFAM" id="SSF54556">
    <property type="entry name" value="Chitinase insertion domain"/>
    <property type="match status" value="1"/>
</dbReference>
<dbReference type="PROSITE" id="PS51910">
    <property type="entry name" value="GH18_2"/>
    <property type="match status" value="1"/>
</dbReference>
<reference evidence="7 8" key="1">
    <citation type="submission" date="2018-04" db="EMBL/GenBank/DDBJ databases">
        <title>The genome of golden apple snail Pomacea canaliculata provides insight into stress tolerance and invasive adaptation.</title>
        <authorList>
            <person name="Liu C."/>
            <person name="Liu B."/>
            <person name="Ren Y."/>
            <person name="Zhang Y."/>
            <person name="Wang H."/>
            <person name="Li S."/>
            <person name="Jiang F."/>
            <person name="Yin L."/>
            <person name="Zhang G."/>
            <person name="Qian W."/>
            <person name="Fan W."/>
        </authorList>
    </citation>
    <scope>NUCLEOTIDE SEQUENCE [LARGE SCALE GENOMIC DNA]</scope>
    <source>
        <strain evidence="7">SZHN2017</strain>
        <tissue evidence="7">Muscle</tissue>
    </source>
</reference>
<dbReference type="Gene3D" id="3.10.50.10">
    <property type="match status" value="1"/>
</dbReference>
<dbReference type="GO" id="GO:0006032">
    <property type="term" value="P:chitin catabolic process"/>
    <property type="evidence" value="ECO:0007669"/>
    <property type="project" value="TreeGrafter"/>
</dbReference>
<dbReference type="Pfam" id="PF00704">
    <property type="entry name" value="Glyco_hydro_18"/>
    <property type="match status" value="1"/>
</dbReference>
<dbReference type="InterPro" id="IPR029070">
    <property type="entry name" value="Chitinase_insertion_sf"/>
</dbReference>
<dbReference type="InterPro" id="IPR011583">
    <property type="entry name" value="Chitinase_II/V-like_cat"/>
</dbReference>
<dbReference type="InterPro" id="IPR001223">
    <property type="entry name" value="Glyco_hydro18_cat"/>
</dbReference>
<protein>
    <recommendedName>
        <fullName evidence="6">GH18 domain-containing protein</fullName>
    </recommendedName>
</protein>
<feature type="signal peptide" evidence="5">
    <location>
        <begin position="1"/>
        <end position="22"/>
    </location>
</feature>
<evidence type="ECO:0000313" key="8">
    <source>
        <dbReference type="Proteomes" id="UP000245119"/>
    </source>
</evidence>
<feature type="compositionally biased region" description="Polar residues" evidence="4">
    <location>
        <begin position="471"/>
        <end position="493"/>
    </location>
</feature>
<feature type="domain" description="GH18" evidence="6">
    <location>
        <begin position="27"/>
        <end position="396"/>
    </location>
</feature>
<dbReference type="PROSITE" id="PS01095">
    <property type="entry name" value="GH18_1"/>
    <property type="match status" value="1"/>
</dbReference>
<organism evidence="7 8">
    <name type="scientific">Pomacea canaliculata</name>
    <name type="common">Golden apple snail</name>
    <dbReference type="NCBI Taxonomy" id="400727"/>
    <lineage>
        <taxon>Eukaryota</taxon>
        <taxon>Metazoa</taxon>
        <taxon>Spiralia</taxon>
        <taxon>Lophotrochozoa</taxon>
        <taxon>Mollusca</taxon>
        <taxon>Gastropoda</taxon>
        <taxon>Caenogastropoda</taxon>
        <taxon>Architaenioglossa</taxon>
        <taxon>Ampullarioidea</taxon>
        <taxon>Ampullariidae</taxon>
        <taxon>Pomacea</taxon>
    </lineage>
</organism>
<dbReference type="SUPFAM" id="SSF51445">
    <property type="entry name" value="(Trans)glycosidases"/>
    <property type="match status" value="1"/>
</dbReference>
<gene>
    <name evidence="7" type="ORF">C0Q70_08478</name>
</gene>
<dbReference type="PANTHER" id="PTHR11177:SF317">
    <property type="entry name" value="CHITINASE 12-RELATED"/>
    <property type="match status" value="1"/>
</dbReference>
<feature type="chain" id="PRO_5015693557" description="GH18 domain-containing protein" evidence="5">
    <location>
        <begin position="23"/>
        <end position="682"/>
    </location>
</feature>
<sequence length="682" mass="73414">MSKVTTVAGLGLFLCFTVIALAAGGEFCVMCYYTNWAQYRTGEGQFYPEHISANLCTHVIYAFGNINPSQLSLEKSEENDLSMYTRVVALKSQNAGLRVLLAVGGAGRSIDAFRAACETPATRTTFASNVISFLRAQRLDGLDVDWEYPEGYKSKFTLLLAALRSAFDNETVATGRHKLLLTAAVAASRYNMQQSYEVDQIHLYLDYVGVMSYDYHGHSWSTALGHNSPLYAPQTDTTAFSQNTSVTDWIAAGIPADKLVMGLATYGRTYKMASRDLSRPGDSFSTGQGGDAGAFSGTPGFLAFYEICGLLAGGAFMRVWDNTSKVPYAYGTRNGHWEWITYDDVTSMTTKAEYIVNRGLGGAMFWNLDYDDFGHNKCKLGSYPLISTVSNKLANAARTTSTVPRSTPATTTTTKTTTTLLTSSTVTITTARIPPETTTTTATTTITAAPTSAVRVTSTTAATTLRGAEATASTMMPTTSPAVTSEKAQPTVPTRTAGSTSESATTTYNLGGADGHTTSTPATNTITDQSTSASTTSSERNNASGTCVQNLKTSEYIRPHVQTLTRTCALTSRDSCEDTSRKDGGEGTNTSCMRARTHACTPSLILLHLCVPTLAMESSANRQVDFTVDHSKVKPAEFEGQFFPETCDEPVGSRMRKIKDLEIRPADVMLCSYPKSGLTTLV</sequence>
<evidence type="ECO:0000256" key="4">
    <source>
        <dbReference type="SAM" id="MobiDB-lite"/>
    </source>
</evidence>
<feature type="compositionally biased region" description="Low complexity" evidence="4">
    <location>
        <begin position="494"/>
        <end position="507"/>
    </location>
</feature>
<dbReference type="GO" id="GO:0004568">
    <property type="term" value="F:chitinase activity"/>
    <property type="evidence" value="ECO:0007669"/>
    <property type="project" value="TreeGrafter"/>
</dbReference>
<evidence type="ECO:0000259" key="6">
    <source>
        <dbReference type="PROSITE" id="PS51910"/>
    </source>
</evidence>